<evidence type="ECO:0000256" key="1">
    <source>
        <dbReference type="ARBA" id="ARBA00001107"/>
    </source>
</evidence>
<dbReference type="InterPro" id="IPR005849">
    <property type="entry name" value="GalP_Utransf_N"/>
</dbReference>
<evidence type="ECO:0000256" key="8">
    <source>
        <dbReference type="ARBA" id="ARBA00022695"/>
    </source>
</evidence>
<dbReference type="PROSITE" id="PS00117">
    <property type="entry name" value="GAL_P_UDP_TRANSF_I"/>
    <property type="match status" value="1"/>
</dbReference>
<evidence type="ECO:0000256" key="11">
    <source>
        <dbReference type="ARBA" id="ARBA00023144"/>
    </source>
</evidence>
<feature type="binding site" evidence="15">
    <location>
        <position position="54"/>
    </location>
    <ligand>
        <name>Zn(2+)</name>
        <dbReference type="ChEBI" id="CHEBI:29105"/>
    </ligand>
</feature>
<feature type="binding site" evidence="15">
    <location>
        <position position="169"/>
    </location>
    <ligand>
        <name>Zn(2+)</name>
        <dbReference type="ChEBI" id="CHEBI:29105"/>
    </ligand>
</feature>
<dbReference type="InterPro" id="IPR036265">
    <property type="entry name" value="HIT-like_sf"/>
</dbReference>
<keyword evidence="12 17" id="KW-0119">Carbohydrate metabolism</keyword>
<evidence type="ECO:0000256" key="7">
    <source>
        <dbReference type="ARBA" id="ARBA00022679"/>
    </source>
</evidence>
<feature type="binding site" description="in other chain" evidence="14">
    <location>
        <position position="173"/>
    </location>
    <ligand>
        <name>UDP-alpha-D-glucose</name>
        <dbReference type="ChEBI" id="CHEBI:58885"/>
        <note>ligand shared between dimeric partners</note>
    </ligand>
</feature>
<evidence type="ECO:0000256" key="2">
    <source>
        <dbReference type="ARBA" id="ARBA00004947"/>
    </source>
</evidence>
<dbReference type="HOGENOM" id="CLU_029960_0_0_1"/>
<accession>S8FUA2</accession>
<evidence type="ECO:0000256" key="3">
    <source>
        <dbReference type="ARBA" id="ARBA00010951"/>
    </source>
</evidence>
<dbReference type="GO" id="GO:0005737">
    <property type="term" value="C:cytoplasm"/>
    <property type="evidence" value="ECO:0007669"/>
    <property type="project" value="TreeGrafter"/>
</dbReference>
<dbReference type="FunCoup" id="S8FUA2">
    <property type="interactions" value="222"/>
</dbReference>
<keyword evidence="10 15" id="KW-0862">Zinc</keyword>
<dbReference type="GO" id="GO:0033499">
    <property type="term" value="P:galactose catabolic process via UDP-galactose, Leloir pathway"/>
    <property type="evidence" value="ECO:0007669"/>
    <property type="project" value="TreeGrafter"/>
</dbReference>
<gene>
    <name evidence="20" type="ORF">FOMPIDRAFT_1119608</name>
</gene>
<dbReference type="Pfam" id="PF01087">
    <property type="entry name" value="GalP_UDP_transf"/>
    <property type="match status" value="1"/>
</dbReference>
<evidence type="ECO:0000259" key="19">
    <source>
        <dbReference type="Pfam" id="PF02744"/>
    </source>
</evidence>
<keyword evidence="16" id="KW-0408">Iron</keyword>
<feature type="binding site" evidence="14">
    <location>
        <begin position="30"/>
        <end position="33"/>
    </location>
    <ligand>
        <name>UDP-alpha-D-glucose</name>
        <dbReference type="ChEBI" id="CHEBI:58885"/>
        <note>ligand shared between dimeric partners</note>
    </ligand>
</feature>
<feature type="binding site" description="in other chain" evidence="14">
    <location>
        <position position="349"/>
    </location>
    <ligand>
        <name>UDP-alpha-D-glucose</name>
        <dbReference type="ChEBI" id="CHEBI:58885"/>
        <note>ligand shared between dimeric partners</note>
    </ligand>
</feature>
<dbReference type="EMBL" id="KE504139">
    <property type="protein sequence ID" value="EPT01790.1"/>
    <property type="molecule type" value="Genomic_DNA"/>
</dbReference>
<keyword evidence="8 17" id="KW-0548">Nucleotidyltransferase</keyword>
<feature type="binding site" evidence="15">
    <location>
        <position position="118"/>
    </location>
    <ligand>
        <name>Zn(2+)</name>
        <dbReference type="ChEBI" id="CHEBI:29105"/>
    </ligand>
</feature>
<dbReference type="InParanoid" id="S8FUA2"/>
<feature type="binding site" evidence="16">
    <location>
        <position position="187"/>
    </location>
    <ligand>
        <name>Fe cation</name>
        <dbReference type="ChEBI" id="CHEBI:24875"/>
    </ligand>
</feature>
<feature type="domain" description="Galactose-1-phosphate uridyl transferase C-terminal" evidence="19">
    <location>
        <begin position="211"/>
        <end position="371"/>
    </location>
</feature>
<evidence type="ECO:0000256" key="12">
    <source>
        <dbReference type="ARBA" id="ARBA00023277"/>
    </source>
</evidence>
<evidence type="ECO:0000256" key="10">
    <source>
        <dbReference type="ARBA" id="ARBA00022833"/>
    </source>
</evidence>
<feature type="domain" description="Galactose-1-phosphate uridyl transferase N-terminal" evidence="18">
    <location>
        <begin position="6"/>
        <end position="181"/>
    </location>
</feature>
<evidence type="ECO:0000256" key="9">
    <source>
        <dbReference type="ARBA" id="ARBA00022723"/>
    </source>
</evidence>
<comment type="cofactor">
    <cofactor evidence="15">
        <name>Zn(2+)</name>
        <dbReference type="ChEBI" id="CHEBI:29105"/>
    </cofactor>
    <text evidence="15">Binds 1 zinc ion per subunit.</text>
</comment>
<feature type="binding site" description="in other chain" evidence="14">
    <location>
        <begin position="79"/>
        <end position="80"/>
    </location>
    <ligand>
        <name>UDP-alpha-D-glucose</name>
        <dbReference type="ChEBI" id="CHEBI:58885"/>
        <note>ligand shared between dimeric partners</note>
    </ligand>
</feature>
<dbReference type="PANTHER" id="PTHR11943">
    <property type="entry name" value="GALACTOSE-1-PHOSPHATE URIDYLYLTRANSFERASE"/>
    <property type="match status" value="1"/>
</dbReference>
<sequence length="393" mass="43628">MSTVAFDPTTHPHRRLNPLTGEHVLVSPHRTKRPWLGQTEPAQPANLPQYDPKCYLCPGNTRAGGAQNENYKHTMVFENDYAAVLPPPGPVAPPAPHPLLTTEPVQGGCDVICFHPKHDLTLARLSVPDIERIIEEWCAIYNKRGHQEGIKYVQIFENKGAMMGCSNPHPHGQVWSLSEVPSLPAAELASLKRYTESNAPSASAPRGPGGKACLLCEYAHFEVGVAESEGRIVVKNEHFVALVPWWAIWPFEIMLLPYARHIPSITDFTPEEKSAFASILSKITKRYDNLFSCSFAYSMGMHQRPVPRKAEDSEDVDVAHFHLHFDPPLLRSASVRKFLVGFELMAEPQRDLTPEQAANRLRACSEVHYLDAAEAVPKSAENPASKEADPTNS</sequence>
<dbReference type="AlphaFoldDB" id="S8FUA2"/>
<evidence type="ECO:0000313" key="20">
    <source>
        <dbReference type="EMBL" id="EPT01790.1"/>
    </source>
</evidence>
<keyword evidence="11 17" id="KW-0299">Galactose metabolism</keyword>
<comment type="cofactor">
    <cofactor evidence="16">
        <name>Fe cation</name>
        <dbReference type="ChEBI" id="CHEBI:24875"/>
    </cofactor>
    <text evidence="16">Binds 1 Fe cation per subunit.</text>
</comment>
<evidence type="ECO:0000256" key="4">
    <source>
        <dbReference type="ARBA" id="ARBA00011738"/>
    </source>
</evidence>
<dbReference type="Pfam" id="PF02744">
    <property type="entry name" value="GalP_UDP_tr_C"/>
    <property type="match status" value="1"/>
</dbReference>
<feature type="binding site" evidence="16">
    <location>
        <position position="322"/>
    </location>
    <ligand>
        <name>Fe cation</name>
        <dbReference type="ChEBI" id="CHEBI:24875"/>
    </ligand>
</feature>
<feature type="binding site" description="in other chain" evidence="14">
    <location>
        <position position="158"/>
    </location>
    <ligand>
        <name>UDP-alpha-D-glucose</name>
        <dbReference type="ChEBI" id="CHEBI:58885"/>
        <note>ligand shared between dimeric partners</note>
    </ligand>
</feature>
<dbReference type="eggNOG" id="KOG2958">
    <property type="taxonomic scope" value="Eukaryota"/>
</dbReference>
<feature type="binding site" evidence="15">
    <location>
        <position position="57"/>
    </location>
    <ligand>
        <name>Zn(2+)</name>
        <dbReference type="ChEBI" id="CHEBI:29105"/>
    </ligand>
</feature>
<organism evidence="20 21">
    <name type="scientific">Fomitopsis schrenkii</name>
    <name type="common">Brown rot fungus</name>
    <dbReference type="NCBI Taxonomy" id="2126942"/>
    <lineage>
        <taxon>Eukaryota</taxon>
        <taxon>Fungi</taxon>
        <taxon>Dikarya</taxon>
        <taxon>Basidiomycota</taxon>
        <taxon>Agaricomycotina</taxon>
        <taxon>Agaricomycetes</taxon>
        <taxon>Polyporales</taxon>
        <taxon>Fomitopsis</taxon>
    </lineage>
</organism>
<dbReference type="PIRSF" id="PIRSF000808">
    <property type="entry name" value="GalT"/>
    <property type="match status" value="1"/>
</dbReference>
<dbReference type="InterPro" id="IPR001937">
    <property type="entry name" value="GalP_UDPtransf1"/>
</dbReference>
<dbReference type="FunFam" id="3.30.428.10:FF:000002">
    <property type="entry name" value="Galactose-1-phosphate uridylyltransferase"/>
    <property type="match status" value="1"/>
</dbReference>
<dbReference type="OrthoDB" id="418412at2759"/>
<feature type="binding site" evidence="14">
    <location>
        <begin position="337"/>
        <end position="338"/>
    </location>
    <ligand>
        <name>UDP-alpha-D-glucose</name>
        <dbReference type="ChEBI" id="CHEBI:58885"/>
        <note>ligand shared between dimeric partners</note>
    </ligand>
</feature>
<evidence type="ECO:0000256" key="15">
    <source>
        <dbReference type="PIRSR" id="PIRSR000808-3"/>
    </source>
</evidence>
<dbReference type="InterPro" id="IPR019779">
    <property type="entry name" value="GalP_UDPtransf1_His-AS"/>
</dbReference>
<evidence type="ECO:0000256" key="13">
    <source>
        <dbReference type="PIRSR" id="PIRSR000808-1"/>
    </source>
</evidence>
<feature type="binding site" description="in other chain" evidence="14">
    <location>
        <position position="63"/>
    </location>
    <ligand>
        <name>UDP-alpha-D-glucose</name>
        <dbReference type="ChEBI" id="CHEBI:58885"/>
        <note>ligand shared between dimeric partners</note>
    </ligand>
</feature>
<dbReference type="CDD" id="cd00608">
    <property type="entry name" value="GalT"/>
    <property type="match status" value="1"/>
</dbReference>
<keyword evidence="9 15" id="KW-0479">Metal-binding</keyword>
<dbReference type="SUPFAM" id="SSF54197">
    <property type="entry name" value="HIT-like"/>
    <property type="match status" value="2"/>
</dbReference>
<dbReference type="Proteomes" id="UP000015241">
    <property type="component" value="Unassembled WGS sequence"/>
</dbReference>
<dbReference type="FunFam" id="3.30.428.10:FF:000001">
    <property type="entry name" value="Galactose-1-phosphate uridylyltransferase"/>
    <property type="match status" value="1"/>
</dbReference>
<dbReference type="GO" id="GO:0008108">
    <property type="term" value="F:UDP-glucose:hexose-1-phosphate uridylyltransferase activity"/>
    <property type="evidence" value="ECO:0007669"/>
    <property type="project" value="UniProtKB-EC"/>
</dbReference>
<dbReference type="PANTHER" id="PTHR11943:SF1">
    <property type="entry name" value="GALACTOSE-1-PHOSPHATE URIDYLYLTRANSFERASE"/>
    <property type="match status" value="1"/>
</dbReference>
<dbReference type="NCBIfam" id="TIGR00209">
    <property type="entry name" value="galT_1"/>
    <property type="match status" value="1"/>
</dbReference>
<evidence type="ECO:0000256" key="17">
    <source>
        <dbReference type="RuleBase" id="RU000506"/>
    </source>
</evidence>
<evidence type="ECO:0000256" key="6">
    <source>
        <dbReference type="ARBA" id="ARBA00016340"/>
    </source>
</evidence>
<comment type="catalytic activity">
    <reaction evidence="1 17">
        <text>alpha-D-galactose 1-phosphate + UDP-alpha-D-glucose = alpha-D-glucose 1-phosphate + UDP-alpha-D-galactose</text>
        <dbReference type="Rhea" id="RHEA:13989"/>
        <dbReference type="ChEBI" id="CHEBI:58336"/>
        <dbReference type="ChEBI" id="CHEBI:58601"/>
        <dbReference type="ChEBI" id="CHEBI:58885"/>
        <dbReference type="ChEBI" id="CHEBI:66914"/>
        <dbReference type="EC" id="2.7.7.12"/>
    </reaction>
</comment>
<keyword evidence="7 17" id="KW-0808">Transferase</keyword>
<feature type="binding site" description="in other chain" evidence="14">
    <location>
        <begin position="164"/>
        <end position="166"/>
    </location>
    <ligand>
        <name>UDP-alpha-D-glucose</name>
        <dbReference type="ChEBI" id="CHEBI:58885"/>
        <note>ligand shared between dimeric partners</note>
    </ligand>
</feature>
<dbReference type="Gene3D" id="3.30.428.10">
    <property type="entry name" value="HIT-like"/>
    <property type="match status" value="2"/>
</dbReference>
<reference evidence="20 21" key="1">
    <citation type="journal article" date="2012" name="Science">
        <title>The Paleozoic origin of enzymatic lignin decomposition reconstructed from 31 fungal genomes.</title>
        <authorList>
            <person name="Floudas D."/>
            <person name="Binder M."/>
            <person name="Riley R."/>
            <person name="Barry K."/>
            <person name="Blanchette R.A."/>
            <person name="Henrissat B."/>
            <person name="Martinez A.T."/>
            <person name="Otillar R."/>
            <person name="Spatafora J.W."/>
            <person name="Yadav J.S."/>
            <person name="Aerts A."/>
            <person name="Benoit I."/>
            <person name="Boyd A."/>
            <person name="Carlson A."/>
            <person name="Copeland A."/>
            <person name="Coutinho P.M."/>
            <person name="de Vries R.P."/>
            <person name="Ferreira P."/>
            <person name="Findley K."/>
            <person name="Foster B."/>
            <person name="Gaskell J."/>
            <person name="Glotzer D."/>
            <person name="Gorecki P."/>
            <person name="Heitman J."/>
            <person name="Hesse C."/>
            <person name="Hori C."/>
            <person name="Igarashi K."/>
            <person name="Jurgens J.A."/>
            <person name="Kallen N."/>
            <person name="Kersten P."/>
            <person name="Kohler A."/>
            <person name="Kuees U."/>
            <person name="Kumar T.K.A."/>
            <person name="Kuo A."/>
            <person name="LaButti K."/>
            <person name="Larrondo L.F."/>
            <person name="Lindquist E."/>
            <person name="Ling A."/>
            <person name="Lombard V."/>
            <person name="Lucas S."/>
            <person name="Lundell T."/>
            <person name="Martin R."/>
            <person name="McLaughlin D.J."/>
            <person name="Morgenstern I."/>
            <person name="Morin E."/>
            <person name="Murat C."/>
            <person name="Nagy L.G."/>
            <person name="Nolan M."/>
            <person name="Ohm R.A."/>
            <person name="Patyshakuliyeva A."/>
            <person name="Rokas A."/>
            <person name="Ruiz-Duenas F.J."/>
            <person name="Sabat G."/>
            <person name="Salamov A."/>
            <person name="Samejima M."/>
            <person name="Schmutz J."/>
            <person name="Slot J.C."/>
            <person name="St John F."/>
            <person name="Stenlid J."/>
            <person name="Sun H."/>
            <person name="Sun S."/>
            <person name="Syed K."/>
            <person name="Tsang A."/>
            <person name="Wiebenga A."/>
            <person name="Young D."/>
            <person name="Pisabarro A."/>
            <person name="Eastwood D.C."/>
            <person name="Martin F."/>
            <person name="Cullen D."/>
            <person name="Grigoriev I.V."/>
            <person name="Hibbett D.S."/>
        </authorList>
    </citation>
    <scope>NUCLEOTIDE SEQUENCE</scope>
    <source>
        <strain evidence="21">FP-58527</strain>
    </source>
</reference>
<feature type="binding site" evidence="16">
    <location>
        <position position="324"/>
    </location>
    <ligand>
        <name>Fe cation</name>
        <dbReference type="ChEBI" id="CHEBI:24875"/>
    </ligand>
</feature>
<dbReference type="UniPathway" id="UPA00214"/>
<evidence type="ECO:0000259" key="18">
    <source>
        <dbReference type="Pfam" id="PF01087"/>
    </source>
</evidence>
<comment type="similarity">
    <text evidence="3 17">Belongs to the galactose-1-phosphate uridylyltransferase type 1 family.</text>
</comment>
<name>S8FUA2_FOMSC</name>
<feature type="active site" description="Tele-UMP-histidine intermediate" evidence="13">
    <location>
        <position position="171"/>
    </location>
</feature>
<dbReference type="EC" id="2.7.7.12" evidence="5 17"/>
<evidence type="ECO:0000256" key="5">
    <source>
        <dbReference type="ARBA" id="ARBA00012384"/>
    </source>
</evidence>
<dbReference type="STRING" id="743788.S8FUA2"/>
<evidence type="ECO:0000313" key="21">
    <source>
        <dbReference type="Proteomes" id="UP000015241"/>
    </source>
</evidence>
<dbReference type="InterPro" id="IPR005850">
    <property type="entry name" value="GalP_Utransf_C"/>
</dbReference>
<feature type="binding site" evidence="14">
    <location>
        <begin position="342"/>
        <end position="343"/>
    </location>
    <ligand>
        <name>UDP-alpha-D-glucose</name>
        <dbReference type="ChEBI" id="CHEBI:58885"/>
        <note>ligand shared between dimeric partners</note>
    </ligand>
</feature>
<protein>
    <recommendedName>
        <fullName evidence="6 17">Galactose-1-phosphate uridylyltransferase</fullName>
        <ecNumber evidence="5 17">2.7.7.12</ecNumber>
    </recommendedName>
</protein>
<comment type="pathway">
    <text evidence="2 17">Carbohydrate metabolism; galactose metabolism.</text>
</comment>
<comment type="subunit">
    <text evidence="4">Homodimer.</text>
</comment>
<keyword evidence="21" id="KW-1185">Reference proteome</keyword>
<feature type="binding site" evidence="16">
    <location>
        <position position="302"/>
    </location>
    <ligand>
        <name>Fe cation</name>
        <dbReference type="ChEBI" id="CHEBI:24875"/>
    </ligand>
</feature>
<evidence type="ECO:0000256" key="16">
    <source>
        <dbReference type="PIRSR" id="PIRSR000808-4"/>
    </source>
</evidence>
<proteinExistence type="inferred from homology"/>
<evidence type="ECO:0000256" key="14">
    <source>
        <dbReference type="PIRSR" id="PIRSR000808-2"/>
    </source>
</evidence>
<dbReference type="GO" id="GO:0008270">
    <property type="term" value="F:zinc ion binding"/>
    <property type="evidence" value="ECO:0007669"/>
    <property type="project" value="InterPro"/>
</dbReference>